<dbReference type="InterPro" id="IPR024872">
    <property type="entry name" value="HEXIM"/>
</dbReference>
<dbReference type="Pfam" id="PF15313">
    <property type="entry name" value="HEXIM"/>
    <property type="match status" value="1"/>
</dbReference>
<evidence type="ECO:0000256" key="8">
    <source>
        <dbReference type="SAM" id="Coils"/>
    </source>
</evidence>
<feature type="region of interest" description="Disordered" evidence="9">
    <location>
        <begin position="1"/>
        <end position="87"/>
    </location>
</feature>
<feature type="coiled-coil region" evidence="8">
    <location>
        <begin position="201"/>
        <end position="251"/>
    </location>
</feature>
<feature type="region of interest" description="Disordered" evidence="9">
    <location>
        <begin position="378"/>
        <end position="433"/>
    </location>
</feature>
<feature type="compositionally biased region" description="Polar residues" evidence="9">
    <location>
        <begin position="420"/>
        <end position="433"/>
    </location>
</feature>
<comment type="similarity">
    <text evidence="2">Belongs to the HEXIM family.</text>
</comment>
<feature type="compositionally biased region" description="Basic and acidic residues" evidence="9">
    <location>
        <begin position="24"/>
        <end position="34"/>
    </location>
</feature>
<organism evidence="10 11">
    <name type="scientific">Larinioides sclopetarius</name>
    <dbReference type="NCBI Taxonomy" id="280406"/>
    <lineage>
        <taxon>Eukaryota</taxon>
        <taxon>Metazoa</taxon>
        <taxon>Ecdysozoa</taxon>
        <taxon>Arthropoda</taxon>
        <taxon>Chelicerata</taxon>
        <taxon>Arachnida</taxon>
        <taxon>Araneae</taxon>
        <taxon>Araneomorphae</taxon>
        <taxon>Entelegynae</taxon>
        <taxon>Araneoidea</taxon>
        <taxon>Araneidae</taxon>
        <taxon>Larinioides</taxon>
    </lineage>
</organism>
<evidence type="ECO:0000313" key="10">
    <source>
        <dbReference type="EMBL" id="CAL1283185.1"/>
    </source>
</evidence>
<evidence type="ECO:0000256" key="6">
    <source>
        <dbReference type="ARBA" id="ARBA00023163"/>
    </source>
</evidence>
<feature type="compositionally biased region" description="Basic residues" evidence="9">
    <location>
        <begin position="46"/>
        <end position="60"/>
    </location>
</feature>
<keyword evidence="3" id="KW-0678">Repressor</keyword>
<comment type="caution">
    <text evidence="10">The sequence shown here is derived from an EMBL/GenBank/DDBJ whole genome shotgun (WGS) entry which is preliminary data.</text>
</comment>
<feature type="compositionally biased region" description="Basic and acidic residues" evidence="9">
    <location>
        <begin position="69"/>
        <end position="86"/>
    </location>
</feature>
<dbReference type="PANTHER" id="PTHR13469">
    <property type="entry name" value="HEXAMETHYLENE BISACETAMIDE INDUCIBLE 1"/>
    <property type="match status" value="1"/>
</dbReference>
<evidence type="ECO:0000256" key="1">
    <source>
        <dbReference type="ARBA" id="ARBA00004123"/>
    </source>
</evidence>
<keyword evidence="11" id="KW-1185">Reference proteome</keyword>
<dbReference type="AlphaFoldDB" id="A0AAV2AIX7"/>
<name>A0AAV2AIX7_9ARAC</name>
<keyword evidence="4" id="KW-0805">Transcription regulation</keyword>
<evidence type="ECO:0000256" key="3">
    <source>
        <dbReference type="ARBA" id="ARBA00022491"/>
    </source>
</evidence>
<keyword evidence="7" id="KW-0539">Nucleus</keyword>
<feature type="region of interest" description="Disordered" evidence="9">
    <location>
        <begin position="260"/>
        <end position="290"/>
    </location>
</feature>
<keyword evidence="6" id="KW-0804">Transcription</keyword>
<dbReference type="GO" id="GO:0004861">
    <property type="term" value="F:cyclin-dependent protein serine/threonine kinase inhibitor activity"/>
    <property type="evidence" value="ECO:0007669"/>
    <property type="project" value="InterPro"/>
</dbReference>
<protein>
    <submittedName>
        <fullName evidence="10">Uncharacterized protein</fullName>
    </submittedName>
</protein>
<dbReference type="EMBL" id="CAXIEN010000164">
    <property type="protein sequence ID" value="CAL1283185.1"/>
    <property type="molecule type" value="Genomic_DNA"/>
</dbReference>
<dbReference type="Proteomes" id="UP001497382">
    <property type="component" value="Unassembled WGS sequence"/>
</dbReference>
<dbReference type="GO" id="GO:0000122">
    <property type="term" value="P:negative regulation of transcription by RNA polymerase II"/>
    <property type="evidence" value="ECO:0007669"/>
    <property type="project" value="InterPro"/>
</dbReference>
<dbReference type="Gene3D" id="6.10.250.2910">
    <property type="match status" value="1"/>
</dbReference>
<evidence type="ECO:0000313" key="11">
    <source>
        <dbReference type="Proteomes" id="UP001497382"/>
    </source>
</evidence>
<keyword evidence="5 8" id="KW-0175">Coiled coil</keyword>
<feature type="compositionally biased region" description="Acidic residues" evidence="9">
    <location>
        <begin position="13"/>
        <end position="22"/>
    </location>
</feature>
<proteinExistence type="inferred from homology"/>
<dbReference type="GO" id="GO:0005737">
    <property type="term" value="C:cytoplasm"/>
    <property type="evidence" value="ECO:0007669"/>
    <property type="project" value="InterPro"/>
</dbReference>
<evidence type="ECO:0000256" key="7">
    <source>
        <dbReference type="ARBA" id="ARBA00023242"/>
    </source>
</evidence>
<evidence type="ECO:0000256" key="4">
    <source>
        <dbReference type="ARBA" id="ARBA00023015"/>
    </source>
</evidence>
<sequence length="433" mass="48638">MSDSKETSQANSEQEESFEMQEDSNVKSDNEKSESPPQKSGGEHSKPRRRGRRGKKRKQRKDSSAACENEAHEEQEAGESNDWKSDEDLEESKLGGFMDTVMVRPINVPKAPENYNTFIMDEHDECHLYMSFETPNPYAANTEELRDQNCAIIDPFEDAAYIDIDYEYESPQDFDNVAYYDKEFEESYKNNRFDELIRLSREDLIAGIQALESRLRELSEELVRENPSPVLEKLQAELLELQEKHLDLKECNSKLSQLVADSEAGSAPGESPANSQTLTDGFSPQSDLVSPSHTIESKCELVLSEQSPRKGWSPYSPIYDRRSRGETPDIEDDSMLFSKTSDALKVDNADVNANTESVTSAKDGIYCLSQSSDIKVESSLNSSSEDGESQNVNRLSEYGHEVDETTFNSDMVCSPKEVPNSASSLEELNSVAV</sequence>
<dbReference type="GO" id="GO:0097322">
    <property type="term" value="F:7SK snRNA binding"/>
    <property type="evidence" value="ECO:0007669"/>
    <property type="project" value="TreeGrafter"/>
</dbReference>
<accession>A0AAV2AIX7</accession>
<comment type="subcellular location">
    <subcellularLocation>
        <location evidence="1">Nucleus</location>
    </subcellularLocation>
</comment>
<reference evidence="10 11" key="1">
    <citation type="submission" date="2024-04" db="EMBL/GenBank/DDBJ databases">
        <authorList>
            <person name="Rising A."/>
            <person name="Reimegard J."/>
            <person name="Sonavane S."/>
            <person name="Akerstrom W."/>
            <person name="Nylinder S."/>
            <person name="Hedman E."/>
            <person name="Kallberg Y."/>
        </authorList>
    </citation>
    <scope>NUCLEOTIDE SEQUENCE [LARGE SCALE GENOMIC DNA]</scope>
</reference>
<dbReference type="PRINTS" id="PR02094">
    <property type="entry name" value="HEXIMFAMILY"/>
</dbReference>
<evidence type="ECO:0000256" key="2">
    <source>
        <dbReference type="ARBA" id="ARBA00008409"/>
    </source>
</evidence>
<dbReference type="PANTHER" id="PTHR13469:SF9">
    <property type="entry name" value="HEXAMETHYLENE BIS-ACETAMIDE-INDUCIBLE PROTEIN"/>
    <property type="match status" value="1"/>
</dbReference>
<evidence type="ECO:0000256" key="9">
    <source>
        <dbReference type="SAM" id="MobiDB-lite"/>
    </source>
</evidence>
<dbReference type="GO" id="GO:0005654">
    <property type="term" value="C:nucleoplasm"/>
    <property type="evidence" value="ECO:0007669"/>
    <property type="project" value="TreeGrafter"/>
</dbReference>
<gene>
    <name evidence="10" type="ORF">LARSCL_LOCUS12444</name>
</gene>
<feature type="compositionally biased region" description="Polar residues" evidence="9">
    <location>
        <begin position="272"/>
        <end position="290"/>
    </location>
</feature>
<evidence type="ECO:0000256" key="5">
    <source>
        <dbReference type="ARBA" id="ARBA00023054"/>
    </source>
</evidence>
<feature type="region of interest" description="Disordered" evidence="9">
    <location>
        <begin position="306"/>
        <end position="333"/>
    </location>
</feature>